<dbReference type="Proteomes" id="UP000198756">
    <property type="component" value="Unassembled WGS sequence"/>
</dbReference>
<dbReference type="InterPro" id="IPR031009">
    <property type="entry name" value="Tcm_partner"/>
</dbReference>
<protein>
    <submittedName>
        <fullName evidence="1">Three-Cys-motif partner protein</fullName>
    </submittedName>
</protein>
<dbReference type="STRING" id="279824.SAMN03080617_04287"/>
<sequence length="366" mass="42788">MIEHSEVKVRLLNLYIKKYLNILSRAQAFEKVQLFDLFCGEGIYENGGEGSPIIFMKAIKEVYYRNQHESQKTIKVDCVFNDKEPSKTEKVKSIIEQKKLHYPFLGDLRFKNIDYVTALPLVVRQISIVKNSKSFVFIDPYGYSEVRASQIQSILETKKAEVLLFLPTQHMFRFEKKGRPTALHSFIEDIVPQKQWPNSHTGIDFIENLKSAFREYLGNEFYVDSFIITREKNQFFCLFFFTSHIYGFEKMLDAKWEIDSEEGRGWTYKNPDLPTLFNQSGSNRVNRLEKFFLSFLKESRTNAEIYAATLHQGFRPTHAVEVLKGLSGQEKISVTSNDGQKIRKGSYYINYNDYCDRPNRISINLI</sequence>
<name>A0A1G5ZPQ0_9BACT</name>
<dbReference type="NCBIfam" id="TIGR04474">
    <property type="entry name" value="tcm_partner"/>
    <property type="match status" value="1"/>
</dbReference>
<keyword evidence="2" id="KW-1185">Reference proteome</keyword>
<gene>
    <name evidence="1" type="ORF">SAMN03080617_04287</name>
</gene>
<evidence type="ECO:0000313" key="1">
    <source>
        <dbReference type="EMBL" id="SDA96789.1"/>
    </source>
</evidence>
<accession>A0A1G5ZPQ0</accession>
<dbReference type="AlphaFoldDB" id="A0A1G5ZPQ0"/>
<organism evidence="1 2">
    <name type="scientific">Algoriphagus alkaliphilus</name>
    <dbReference type="NCBI Taxonomy" id="279824"/>
    <lineage>
        <taxon>Bacteria</taxon>
        <taxon>Pseudomonadati</taxon>
        <taxon>Bacteroidota</taxon>
        <taxon>Cytophagia</taxon>
        <taxon>Cytophagales</taxon>
        <taxon>Cyclobacteriaceae</taxon>
        <taxon>Algoriphagus</taxon>
    </lineage>
</organism>
<evidence type="ECO:0000313" key="2">
    <source>
        <dbReference type="Proteomes" id="UP000198756"/>
    </source>
</evidence>
<reference evidence="2" key="1">
    <citation type="submission" date="2016-10" db="EMBL/GenBank/DDBJ databases">
        <authorList>
            <person name="Varghese N."/>
            <person name="Submissions S."/>
        </authorList>
    </citation>
    <scope>NUCLEOTIDE SEQUENCE [LARGE SCALE GENOMIC DNA]</scope>
    <source>
        <strain evidence="2">DSM 22703</strain>
    </source>
</reference>
<dbReference type="EMBL" id="FMXE01000054">
    <property type="protein sequence ID" value="SDA96789.1"/>
    <property type="molecule type" value="Genomic_DNA"/>
</dbReference>
<proteinExistence type="predicted"/>